<protein>
    <submittedName>
        <fullName evidence="2">Uma2 family endonuclease</fullName>
    </submittedName>
</protein>
<keyword evidence="2" id="KW-0378">Hydrolase</keyword>
<dbReference type="PANTHER" id="PTHR34107">
    <property type="entry name" value="SLL0198 PROTEIN-RELATED"/>
    <property type="match status" value="1"/>
</dbReference>
<comment type="caution">
    <text evidence="2">The sequence shown here is derived from an EMBL/GenBank/DDBJ whole genome shotgun (WGS) entry which is preliminary data.</text>
</comment>
<evidence type="ECO:0000259" key="1">
    <source>
        <dbReference type="Pfam" id="PF05685"/>
    </source>
</evidence>
<evidence type="ECO:0000313" key="2">
    <source>
        <dbReference type="EMBL" id="MFC7326407.1"/>
    </source>
</evidence>
<dbReference type="InterPro" id="IPR008538">
    <property type="entry name" value="Uma2"/>
</dbReference>
<gene>
    <name evidence="2" type="ORF">ACFQRF_01520</name>
</gene>
<evidence type="ECO:0000313" key="3">
    <source>
        <dbReference type="Proteomes" id="UP001596540"/>
    </source>
</evidence>
<dbReference type="EMBL" id="JBHTBH010000001">
    <property type="protein sequence ID" value="MFC7326407.1"/>
    <property type="molecule type" value="Genomic_DNA"/>
</dbReference>
<dbReference type="InterPro" id="IPR011335">
    <property type="entry name" value="Restrct_endonuc-II-like"/>
</dbReference>
<accession>A0ABW2K8Y9</accession>
<keyword evidence="3" id="KW-1185">Reference proteome</keyword>
<dbReference type="RefSeq" id="WP_379868170.1">
    <property type="nucleotide sequence ID" value="NZ_JBHTBH010000001.1"/>
</dbReference>
<dbReference type="GO" id="GO:0004519">
    <property type="term" value="F:endonuclease activity"/>
    <property type="evidence" value="ECO:0007669"/>
    <property type="project" value="UniProtKB-KW"/>
</dbReference>
<dbReference type="Gene3D" id="3.90.1570.10">
    <property type="entry name" value="tt1808, chain A"/>
    <property type="match status" value="1"/>
</dbReference>
<dbReference type="CDD" id="cd06260">
    <property type="entry name" value="DUF820-like"/>
    <property type="match status" value="1"/>
</dbReference>
<proteinExistence type="predicted"/>
<name>A0ABW2K8Y9_9ACTN</name>
<dbReference type="InterPro" id="IPR012296">
    <property type="entry name" value="Nuclease_put_TT1808"/>
</dbReference>
<organism evidence="2 3">
    <name type="scientific">Marinactinospora rubrisoli</name>
    <dbReference type="NCBI Taxonomy" id="2715399"/>
    <lineage>
        <taxon>Bacteria</taxon>
        <taxon>Bacillati</taxon>
        <taxon>Actinomycetota</taxon>
        <taxon>Actinomycetes</taxon>
        <taxon>Streptosporangiales</taxon>
        <taxon>Nocardiopsidaceae</taxon>
        <taxon>Marinactinospora</taxon>
    </lineage>
</organism>
<sequence length="197" mass="22169">MSMRETAPWYRPLTVDDLERMPDDGNRYELVDGRLDVSPAPVYVHTLVEGRLAIHLGPALVRAGFMILQGLGMNLKGDRDHHRIPDLAVIRADAGEHPYLTRPPLLAVEVLSPECRDRDRFAKRAEYAEFGVPSYWIIDPSLEKPSILELRLDGGTYRAAARVFGDDVFRTDAPCRLSIVPRWLVSDGAWLDHIGGE</sequence>
<keyword evidence="2" id="KW-0540">Nuclease</keyword>
<keyword evidence="2" id="KW-0255">Endonuclease</keyword>
<feature type="domain" description="Putative restriction endonuclease" evidence="1">
    <location>
        <begin position="16"/>
        <end position="160"/>
    </location>
</feature>
<dbReference type="SUPFAM" id="SSF52980">
    <property type="entry name" value="Restriction endonuclease-like"/>
    <property type="match status" value="1"/>
</dbReference>
<dbReference type="Pfam" id="PF05685">
    <property type="entry name" value="Uma2"/>
    <property type="match status" value="1"/>
</dbReference>
<reference evidence="3" key="1">
    <citation type="journal article" date="2019" name="Int. J. Syst. Evol. Microbiol.">
        <title>The Global Catalogue of Microorganisms (GCM) 10K type strain sequencing project: providing services to taxonomists for standard genome sequencing and annotation.</title>
        <authorList>
            <consortium name="The Broad Institute Genomics Platform"/>
            <consortium name="The Broad Institute Genome Sequencing Center for Infectious Disease"/>
            <person name="Wu L."/>
            <person name="Ma J."/>
        </authorList>
    </citation>
    <scope>NUCLEOTIDE SEQUENCE [LARGE SCALE GENOMIC DNA]</scope>
    <source>
        <strain evidence="3">CGMCC 4.7382</strain>
    </source>
</reference>
<dbReference type="PANTHER" id="PTHR34107:SF2">
    <property type="entry name" value="SLL0888 PROTEIN"/>
    <property type="match status" value="1"/>
</dbReference>
<dbReference type="Proteomes" id="UP001596540">
    <property type="component" value="Unassembled WGS sequence"/>
</dbReference>